<dbReference type="EMBL" id="OJIN01000062">
    <property type="protein sequence ID" value="SPD72814.1"/>
    <property type="molecule type" value="Genomic_DNA"/>
</dbReference>
<dbReference type="EMBL" id="OJIN01000225">
    <property type="protein sequence ID" value="SPD76008.1"/>
    <property type="molecule type" value="Genomic_DNA"/>
</dbReference>
<gene>
    <name evidence="1" type="ORF">PITCH_A1540004</name>
    <name evidence="2" type="ORF">PITCH_A80003</name>
</gene>
<evidence type="ECO:0000313" key="2">
    <source>
        <dbReference type="EMBL" id="SPD76008.1"/>
    </source>
</evidence>
<protein>
    <submittedName>
        <fullName evidence="2">Uncharacterized protein</fullName>
    </submittedName>
</protein>
<evidence type="ECO:0000313" key="1">
    <source>
        <dbReference type="EMBL" id="SPD72814.1"/>
    </source>
</evidence>
<name>A0A445N2T3_9BACT</name>
<accession>A0A445N2T3</accession>
<organism evidence="2">
    <name type="scientific">uncultured Desulfobacterium sp</name>
    <dbReference type="NCBI Taxonomy" id="201089"/>
    <lineage>
        <taxon>Bacteria</taxon>
        <taxon>Pseudomonadati</taxon>
        <taxon>Thermodesulfobacteriota</taxon>
        <taxon>Desulfobacteria</taxon>
        <taxon>Desulfobacterales</taxon>
        <taxon>Desulfobacteriaceae</taxon>
        <taxon>Desulfobacterium</taxon>
        <taxon>environmental samples</taxon>
    </lineage>
</organism>
<dbReference type="AlphaFoldDB" id="A0A445N2T3"/>
<proteinExistence type="predicted"/>
<sequence length="20" mass="2322">MVYECKNSIVFKVFKEAKGT</sequence>
<reference evidence="2" key="1">
    <citation type="submission" date="2018-01" db="EMBL/GenBank/DDBJ databases">
        <authorList>
            <person name="Regsiter A."/>
            <person name="William W."/>
        </authorList>
    </citation>
    <scope>NUCLEOTIDE SEQUENCE</scope>
    <source>
        <strain evidence="2">TRIP AH-1</strain>
    </source>
</reference>